<evidence type="ECO:0000256" key="15">
    <source>
        <dbReference type="ARBA" id="ARBA00077964"/>
    </source>
</evidence>
<dbReference type="GO" id="GO:0031123">
    <property type="term" value="P:RNA 3'-end processing"/>
    <property type="evidence" value="ECO:0007669"/>
    <property type="project" value="UniProtKB-ARBA"/>
</dbReference>
<evidence type="ECO:0000256" key="5">
    <source>
        <dbReference type="ARBA" id="ARBA00022946"/>
    </source>
</evidence>
<dbReference type="CDD" id="cd07724">
    <property type="entry name" value="POD-like_MBL-fold"/>
    <property type="match status" value="1"/>
</dbReference>
<keyword evidence="6" id="KW-0223">Dioxygenase</keyword>
<accession>A0A7R9BDA9</accession>
<gene>
    <name evidence="17" type="ORF">NMOB1V02_LOCUS435</name>
</gene>
<keyword evidence="8" id="KW-0560">Oxidoreductase</keyword>
<proteinExistence type="inferred from homology"/>
<comment type="similarity">
    <text evidence="3">Belongs to the metallo-beta-lactamase superfamily. Glyoxalase II family.</text>
</comment>
<dbReference type="EMBL" id="CAJPEX010000039">
    <property type="protein sequence ID" value="CAG0912658.1"/>
    <property type="molecule type" value="Genomic_DNA"/>
</dbReference>
<comment type="subcellular location">
    <subcellularLocation>
        <location evidence="2">Mitochondrion</location>
    </subcellularLocation>
</comment>
<dbReference type="FunFam" id="3.60.15.10:FF:000013">
    <property type="entry name" value="Persulfide dioxygenase ETHE1, mitochondrial"/>
    <property type="match status" value="1"/>
</dbReference>
<dbReference type="PANTHER" id="PTHR43084:SF1">
    <property type="entry name" value="PERSULFIDE DIOXYGENASE ETHE1, MITOCHONDRIAL"/>
    <property type="match status" value="1"/>
</dbReference>
<dbReference type="GO" id="GO:0005739">
    <property type="term" value="C:mitochondrion"/>
    <property type="evidence" value="ECO:0007669"/>
    <property type="project" value="UniProtKB-SubCell"/>
</dbReference>
<dbReference type="InterPro" id="IPR051682">
    <property type="entry name" value="Mito_Persulfide_Diox"/>
</dbReference>
<reference evidence="17" key="1">
    <citation type="submission" date="2020-11" db="EMBL/GenBank/DDBJ databases">
        <authorList>
            <person name="Tran Van P."/>
        </authorList>
    </citation>
    <scope>NUCLEOTIDE SEQUENCE</scope>
</reference>
<evidence type="ECO:0000256" key="13">
    <source>
        <dbReference type="ARBA" id="ARBA00066686"/>
    </source>
</evidence>
<evidence type="ECO:0000256" key="12">
    <source>
        <dbReference type="ARBA" id="ARBA00065219"/>
    </source>
</evidence>
<keyword evidence="4" id="KW-0479">Metal-binding</keyword>
<dbReference type="GO" id="GO:0070813">
    <property type="term" value="P:hydrogen sulfide metabolic process"/>
    <property type="evidence" value="ECO:0007669"/>
    <property type="project" value="TreeGrafter"/>
</dbReference>
<evidence type="ECO:0000313" key="17">
    <source>
        <dbReference type="EMBL" id="CAD7272506.1"/>
    </source>
</evidence>
<dbReference type="EMBL" id="OA882076">
    <property type="protein sequence ID" value="CAD7272506.1"/>
    <property type="molecule type" value="Genomic_DNA"/>
</dbReference>
<name>A0A7R9BDA9_9CRUS</name>
<evidence type="ECO:0000256" key="14">
    <source>
        <dbReference type="ARBA" id="ARBA00067300"/>
    </source>
</evidence>
<sequence>MMPEDFIFRQLFDSESCTYTYLIADGASGQAVIIDPVIQKVDRDLQLVADLGLTLIYAANTHVHADHITGSGKMKTRLPGLKSVLSEASGGDADLFLNHGDVLNVGSFEIEVRATPGHTNGCVTYVVHQQRLALTGDALLVRGCGRTDFQQGNSARLYQSVHEQIFSLPDDFKLFPAHDYKGFTVTTVKEEKTLNPRLSKSEEEFVAIMAGLNLPYPKMIDAALPANLKCGLQNLPEELEFDE</sequence>
<evidence type="ECO:0000256" key="11">
    <source>
        <dbReference type="ARBA" id="ARBA00050990"/>
    </source>
</evidence>
<dbReference type="InterPro" id="IPR044528">
    <property type="entry name" value="POD-like_MBL-fold"/>
</dbReference>
<evidence type="ECO:0000256" key="1">
    <source>
        <dbReference type="ARBA" id="ARBA00001954"/>
    </source>
</evidence>
<dbReference type="SUPFAM" id="SSF56281">
    <property type="entry name" value="Metallo-hydrolase/oxidoreductase"/>
    <property type="match status" value="1"/>
</dbReference>
<dbReference type="InterPro" id="IPR001279">
    <property type="entry name" value="Metallo-B-lactamas"/>
</dbReference>
<evidence type="ECO:0000256" key="3">
    <source>
        <dbReference type="ARBA" id="ARBA00006759"/>
    </source>
</evidence>
<evidence type="ECO:0000256" key="10">
    <source>
        <dbReference type="ARBA" id="ARBA00023128"/>
    </source>
</evidence>
<dbReference type="GO" id="GO:0050313">
    <property type="term" value="F:sulfur dioxygenase activity"/>
    <property type="evidence" value="ECO:0007669"/>
    <property type="project" value="UniProtKB-EC"/>
</dbReference>
<dbReference type="PANTHER" id="PTHR43084">
    <property type="entry name" value="PERSULFIDE DIOXYGENASE ETHE1"/>
    <property type="match status" value="1"/>
</dbReference>
<dbReference type="OrthoDB" id="449487at2759"/>
<dbReference type="AlphaFoldDB" id="A0A7R9BDA9"/>
<keyword evidence="9" id="KW-0408">Iron</keyword>
<dbReference type="GO" id="GO:0006749">
    <property type="term" value="P:glutathione metabolic process"/>
    <property type="evidence" value="ECO:0007669"/>
    <property type="project" value="InterPro"/>
</dbReference>
<dbReference type="Gene3D" id="3.60.15.10">
    <property type="entry name" value="Ribonuclease Z/Hydroxyacylglutathione hydrolase-like"/>
    <property type="match status" value="1"/>
</dbReference>
<comment type="catalytic activity">
    <reaction evidence="11">
        <text>S-sulfanylglutathione + O2 + H2O = sulfite + glutathione + 2 H(+)</text>
        <dbReference type="Rhea" id="RHEA:12981"/>
        <dbReference type="ChEBI" id="CHEBI:15377"/>
        <dbReference type="ChEBI" id="CHEBI:15378"/>
        <dbReference type="ChEBI" id="CHEBI:15379"/>
        <dbReference type="ChEBI" id="CHEBI:17359"/>
        <dbReference type="ChEBI" id="CHEBI:57925"/>
        <dbReference type="ChEBI" id="CHEBI:58905"/>
        <dbReference type="EC" id="1.13.11.18"/>
    </reaction>
</comment>
<protein>
    <recommendedName>
        <fullName evidence="14">Persulfide dioxygenase ETHE1, mitochondrial</fullName>
        <ecNumber evidence="13">1.13.11.18</ecNumber>
    </recommendedName>
    <alternativeName>
        <fullName evidence="15">Sulfur dioxygenase ETHE1</fullName>
    </alternativeName>
</protein>
<evidence type="ECO:0000256" key="9">
    <source>
        <dbReference type="ARBA" id="ARBA00023004"/>
    </source>
</evidence>
<feature type="domain" description="Metallo-beta-lactamase" evidence="16">
    <location>
        <begin position="17"/>
        <end position="178"/>
    </location>
</feature>
<keyword evidence="5" id="KW-0809">Transit peptide</keyword>
<evidence type="ECO:0000256" key="7">
    <source>
        <dbReference type="ARBA" id="ARBA00022990"/>
    </source>
</evidence>
<comment type="cofactor">
    <cofactor evidence="1">
        <name>Fe(2+)</name>
        <dbReference type="ChEBI" id="CHEBI:29033"/>
    </cofactor>
</comment>
<dbReference type="InterPro" id="IPR036866">
    <property type="entry name" value="RibonucZ/Hydroxyglut_hydro"/>
</dbReference>
<evidence type="ECO:0000313" key="18">
    <source>
        <dbReference type="Proteomes" id="UP000678499"/>
    </source>
</evidence>
<evidence type="ECO:0000256" key="4">
    <source>
        <dbReference type="ARBA" id="ARBA00022723"/>
    </source>
</evidence>
<dbReference type="GO" id="GO:0046872">
    <property type="term" value="F:metal ion binding"/>
    <property type="evidence" value="ECO:0007669"/>
    <property type="project" value="UniProtKB-KW"/>
</dbReference>
<comment type="subunit">
    <text evidence="12">Homodimer. Monomer. Interacts with TST. May interact with RELA.</text>
</comment>
<evidence type="ECO:0000256" key="6">
    <source>
        <dbReference type="ARBA" id="ARBA00022964"/>
    </source>
</evidence>
<dbReference type="Proteomes" id="UP000678499">
    <property type="component" value="Unassembled WGS sequence"/>
</dbReference>
<dbReference type="Pfam" id="PF00753">
    <property type="entry name" value="Lactamase_B"/>
    <property type="match status" value="2"/>
</dbReference>
<evidence type="ECO:0000256" key="8">
    <source>
        <dbReference type="ARBA" id="ARBA00023002"/>
    </source>
</evidence>
<keyword evidence="10" id="KW-0496">Mitochondrion</keyword>
<keyword evidence="7" id="KW-0007">Acetylation</keyword>
<dbReference type="EC" id="1.13.11.18" evidence="13"/>
<keyword evidence="18" id="KW-1185">Reference proteome</keyword>
<evidence type="ECO:0000256" key="2">
    <source>
        <dbReference type="ARBA" id="ARBA00004173"/>
    </source>
</evidence>
<dbReference type="SMART" id="SM00849">
    <property type="entry name" value="Lactamase_B"/>
    <property type="match status" value="1"/>
</dbReference>
<evidence type="ECO:0000259" key="16">
    <source>
        <dbReference type="SMART" id="SM00849"/>
    </source>
</evidence>
<organism evidence="17">
    <name type="scientific">Notodromas monacha</name>
    <dbReference type="NCBI Taxonomy" id="399045"/>
    <lineage>
        <taxon>Eukaryota</taxon>
        <taxon>Metazoa</taxon>
        <taxon>Ecdysozoa</taxon>
        <taxon>Arthropoda</taxon>
        <taxon>Crustacea</taxon>
        <taxon>Oligostraca</taxon>
        <taxon>Ostracoda</taxon>
        <taxon>Podocopa</taxon>
        <taxon>Podocopida</taxon>
        <taxon>Cypridocopina</taxon>
        <taxon>Cypridoidea</taxon>
        <taxon>Cyprididae</taxon>
        <taxon>Notodromas</taxon>
    </lineage>
</organism>